<name>A0ABS8SJP7_DATST</name>
<sequence length="85" mass="8925">MAPKADKKPAAEKAPSAGAEKSKAGKKLPKDAGDKKKKRAKKSIETCQDLHLQGAEAGNPPGLLGTTRSPPLHGRFKPPSGWSSR</sequence>
<organism evidence="2 3">
    <name type="scientific">Datura stramonium</name>
    <name type="common">Jimsonweed</name>
    <name type="synonym">Common thornapple</name>
    <dbReference type="NCBI Taxonomy" id="4076"/>
    <lineage>
        <taxon>Eukaryota</taxon>
        <taxon>Viridiplantae</taxon>
        <taxon>Streptophyta</taxon>
        <taxon>Embryophyta</taxon>
        <taxon>Tracheophyta</taxon>
        <taxon>Spermatophyta</taxon>
        <taxon>Magnoliopsida</taxon>
        <taxon>eudicotyledons</taxon>
        <taxon>Gunneridae</taxon>
        <taxon>Pentapetalae</taxon>
        <taxon>asterids</taxon>
        <taxon>lamiids</taxon>
        <taxon>Solanales</taxon>
        <taxon>Solanaceae</taxon>
        <taxon>Solanoideae</taxon>
        <taxon>Datureae</taxon>
        <taxon>Datura</taxon>
    </lineage>
</organism>
<reference evidence="2 3" key="1">
    <citation type="journal article" date="2021" name="BMC Genomics">
        <title>Datura genome reveals duplications of psychoactive alkaloid biosynthetic genes and high mutation rate following tissue culture.</title>
        <authorList>
            <person name="Rajewski A."/>
            <person name="Carter-House D."/>
            <person name="Stajich J."/>
            <person name="Litt A."/>
        </authorList>
    </citation>
    <scope>NUCLEOTIDE SEQUENCE [LARGE SCALE GENOMIC DNA]</scope>
    <source>
        <strain evidence="2">AR-01</strain>
    </source>
</reference>
<protein>
    <recommendedName>
        <fullName evidence="4">Histone H2B</fullName>
    </recommendedName>
</protein>
<evidence type="ECO:0000313" key="3">
    <source>
        <dbReference type="Proteomes" id="UP000823775"/>
    </source>
</evidence>
<dbReference type="EMBL" id="JACEIK010000556">
    <property type="protein sequence ID" value="MCD7459025.1"/>
    <property type="molecule type" value="Genomic_DNA"/>
</dbReference>
<feature type="region of interest" description="Disordered" evidence="1">
    <location>
        <begin position="1"/>
        <end position="85"/>
    </location>
</feature>
<dbReference type="Proteomes" id="UP000823775">
    <property type="component" value="Unassembled WGS sequence"/>
</dbReference>
<gene>
    <name evidence="2" type="ORF">HAX54_039840</name>
</gene>
<evidence type="ECO:0000256" key="1">
    <source>
        <dbReference type="SAM" id="MobiDB-lite"/>
    </source>
</evidence>
<evidence type="ECO:0008006" key="4">
    <source>
        <dbReference type="Google" id="ProtNLM"/>
    </source>
</evidence>
<feature type="compositionally biased region" description="Basic and acidic residues" evidence="1">
    <location>
        <begin position="20"/>
        <end position="34"/>
    </location>
</feature>
<comment type="caution">
    <text evidence="2">The sequence shown here is derived from an EMBL/GenBank/DDBJ whole genome shotgun (WGS) entry which is preliminary data.</text>
</comment>
<keyword evidence="3" id="KW-1185">Reference proteome</keyword>
<evidence type="ECO:0000313" key="2">
    <source>
        <dbReference type="EMBL" id="MCD7459025.1"/>
    </source>
</evidence>
<proteinExistence type="predicted"/>
<accession>A0ABS8SJP7</accession>
<feature type="compositionally biased region" description="Basic and acidic residues" evidence="1">
    <location>
        <begin position="1"/>
        <end position="11"/>
    </location>
</feature>